<keyword evidence="5 6" id="KW-0456">Lyase</keyword>
<evidence type="ECO:0000256" key="4">
    <source>
        <dbReference type="ARBA" id="ARBA00022736"/>
    </source>
</evidence>
<dbReference type="STRING" id="157838.AN964_04920"/>
<dbReference type="UniPathway" id="UPA00704">
    <property type="reaction ID" value="UER00716"/>
</dbReference>
<sequence length="338" mass="37686">MLKLTENKREALKRLSDENGIIGALAIDQRGSLKKMISSASTIDIGDNGIIDFKKMVSKELTKYASAILLDPEYGLPAAGVRDVHAGLLLAYEKTGYDATVPGRLPDLLDEWSVKRLKEAGADAVKFLLYYDVDEDAAINNIKHAFVERLGSECVAEDIPFFLELVSYDAKNEDVKGVEYAKVKPHKVNDMMREFSKPRYQVDVLKVEVPVNMNYVEGFSAGEVIYTIEQAKQYFKEQSDATDLPYIYLSAGVSAELFRETLEFAASAGAEFNGVLCGRATWKNGVQPFAELGDEAGCHWMQSEGKKNITDLNEVLRKTAKPWFTKAEKWCQAPLVDK</sequence>
<evidence type="ECO:0000256" key="1">
    <source>
        <dbReference type="ARBA" id="ARBA00000567"/>
    </source>
</evidence>
<dbReference type="PANTHER" id="PTHR39340:SF1">
    <property type="entry name" value="SULFOFRUCTOSEPHOSPHATE ALDOLASE"/>
    <property type="match status" value="1"/>
</dbReference>
<reference evidence="7 8" key="1">
    <citation type="submission" date="2015-09" db="EMBL/GenBank/DDBJ databases">
        <title>Genome sequencing project for genomic taxonomy and phylogenomics of Bacillus-like bacteria.</title>
        <authorList>
            <person name="Liu B."/>
            <person name="Wang J."/>
            <person name="Zhu Y."/>
            <person name="Liu G."/>
            <person name="Chen Q."/>
            <person name="Chen Z."/>
            <person name="Lan J."/>
            <person name="Che J."/>
            <person name="Ge C."/>
            <person name="Shi H."/>
            <person name="Pan Z."/>
            <person name="Liu X."/>
        </authorList>
    </citation>
    <scope>NUCLEOTIDE SEQUENCE [LARGE SCALE GENOMIC DNA]</scope>
    <source>
        <strain evidence="7 8">LMG 18435</strain>
    </source>
</reference>
<dbReference type="InterPro" id="IPR005927">
    <property type="entry name" value="Tag_1.6-dipho_adolase"/>
</dbReference>
<dbReference type="Gene3D" id="3.20.20.70">
    <property type="entry name" value="Aldolase class I"/>
    <property type="match status" value="1"/>
</dbReference>
<dbReference type="PATRIC" id="fig|157838.3.peg.1091"/>
<comment type="pathway">
    <text evidence="2 6">Carbohydrate metabolism; D-tagatose 6-phosphate degradation; D-glyceraldehyde 3-phosphate and glycerone phosphate from D-tagatose 6-phosphate: step 2/2.</text>
</comment>
<name>A0A0Q3TFX3_9BACI</name>
<protein>
    <recommendedName>
        <fullName evidence="6">Tagatose 1,6-diphosphate aldolase</fullName>
        <ecNumber evidence="6">4.1.2.40</ecNumber>
    </recommendedName>
    <alternativeName>
        <fullName evidence="6">D-tagatose-1,6-bisphosphate aldolase</fullName>
    </alternativeName>
    <alternativeName>
        <fullName evidence="6">Tagatose-bisphosphate aldolase</fullName>
    </alternativeName>
</protein>
<evidence type="ECO:0000256" key="3">
    <source>
        <dbReference type="ARBA" id="ARBA00008679"/>
    </source>
</evidence>
<dbReference type="Pfam" id="PF01791">
    <property type="entry name" value="DeoC"/>
    <property type="match status" value="1"/>
</dbReference>
<dbReference type="GO" id="GO:0009024">
    <property type="term" value="F:tagatose-6-phosphate kinase activity"/>
    <property type="evidence" value="ECO:0007669"/>
    <property type="project" value="InterPro"/>
</dbReference>
<dbReference type="PANTHER" id="PTHR39340">
    <property type="entry name" value="SULFOFRUCTOSEPHOSPHATE ALDOLASE"/>
    <property type="match status" value="1"/>
</dbReference>
<evidence type="ECO:0000313" key="7">
    <source>
        <dbReference type="EMBL" id="KQL52918.1"/>
    </source>
</evidence>
<dbReference type="NCBIfam" id="NF009065">
    <property type="entry name" value="PRK12399.1"/>
    <property type="match status" value="1"/>
</dbReference>
<evidence type="ECO:0000256" key="6">
    <source>
        <dbReference type="HAMAP-Rule" id="MF_00734"/>
    </source>
</evidence>
<organism evidence="7 8">
    <name type="scientific">Heyndrickxia shackletonii</name>
    <dbReference type="NCBI Taxonomy" id="157838"/>
    <lineage>
        <taxon>Bacteria</taxon>
        <taxon>Bacillati</taxon>
        <taxon>Bacillota</taxon>
        <taxon>Bacilli</taxon>
        <taxon>Bacillales</taxon>
        <taxon>Bacillaceae</taxon>
        <taxon>Heyndrickxia</taxon>
    </lineage>
</organism>
<dbReference type="Proteomes" id="UP000051888">
    <property type="component" value="Unassembled WGS sequence"/>
</dbReference>
<dbReference type="InterPro" id="IPR013785">
    <property type="entry name" value="Aldolase_TIM"/>
</dbReference>
<comment type="caution">
    <text evidence="7">The sequence shown here is derived from an EMBL/GenBank/DDBJ whole genome shotgun (WGS) entry which is preliminary data.</text>
</comment>
<comment type="catalytic activity">
    <reaction evidence="1 6">
        <text>D-tagatofuranose 1,6-bisphosphate = D-glyceraldehyde 3-phosphate + dihydroxyacetone phosphate</text>
        <dbReference type="Rhea" id="RHEA:22948"/>
        <dbReference type="ChEBI" id="CHEBI:57642"/>
        <dbReference type="ChEBI" id="CHEBI:58694"/>
        <dbReference type="ChEBI" id="CHEBI:59776"/>
        <dbReference type="EC" id="4.1.2.40"/>
    </reaction>
</comment>
<evidence type="ECO:0000256" key="5">
    <source>
        <dbReference type="ARBA" id="ARBA00023239"/>
    </source>
</evidence>
<dbReference type="HAMAP" id="MF_00734">
    <property type="entry name" value="LacD"/>
    <property type="match status" value="1"/>
</dbReference>
<dbReference type="GO" id="GO:0061595">
    <property type="term" value="F:6-deoxy-6-sulfofructose-1-phosphate aldolase activity"/>
    <property type="evidence" value="ECO:0007669"/>
    <property type="project" value="TreeGrafter"/>
</dbReference>
<keyword evidence="8" id="KW-1185">Reference proteome</keyword>
<dbReference type="GO" id="GO:0009025">
    <property type="term" value="F:tagatose-bisphosphate aldolase activity"/>
    <property type="evidence" value="ECO:0007669"/>
    <property type="project" value="UniProtKB-UniRule"/>
</dbReference>
<evidence type="ECO:0000313" key="8">
    <source>
        <dbReference type="Proteomes" id="UP000051888"/>
    </source>
</evidence>
<dbReference type="OrthoDB" id="106309at2"/>
<accession>A0A0Q3TFX3</accession>
<dbReference type="NCBIfam" id="NF003180">
    <property type="entry name" value="PRK04161.1"/>
    <property type="match status" value="1"/>
</dbReference>
<dbReference type="GO" id="GO:1902777">
    <property type="term" value="P:6-sulfoquinovose(1-) catabolic process"/>
    <property type="evidence" value="ECO:0007669"/>
    <property type="project" value="TreeGrafter"/>
</dbReference>
<dbReference type="SUPFAM" id="SSF51569">
    <property type="entry name" value="Aldolase"/>
    <property type="match status" value="1"/>
</dbReference>
<proteinExistence type="inferred from homology"/>
<dbReference type="AlphaFoldDB" id="A0A0Q3TFX3"/>
<dbReference type="GO" id="GO:2001059">
    <property type="term" value="P:D-tagatose 6-phosphate catabolic process"/>
    <property type="evidence" value="ECO:0007669"/>
    <property type="project" value="UniProtKB-UniRule"/>
</dbReference>
<dbReference type="InterPro" id="IPR002915">
    <property type="entry name" value="DeoC/FbaB/LacD_aldolase"/>
</dbReference>
<dbReference type="GO" id="GO:0019512">
    <property type="term" value="P:lactose catabolic process via tagatose-6-phosphate"/>
    <property type="evidence" value="ECO:0007669"/>
    <property type="project" value="UniProtKB-UniRule"/>
</dbReference>
<keyword evidence="4 6" id="KW-0423">Lactose metabolism</keyword>
<dbReference type="EMBL" id="LJJC01000004">
    <property type="protein sequence ID" value="KQL52918.1"/>
    <property type="molecule type" value="Genomic_DNA"/>
</dbReference>
<dbReference type="NCBIfam" id="NF009498">
    <property type="entry name" value="PRK12858.1"/>
    <property type="match status" value="1"/>
</dbReference>
<comment type="similarity">
    <text evidence="3 6">Belongs to the aldolase LacD family.</text>
</comment>
<dbReference type="InterPro" id="IPR050552">
    <property type="entry name" value="LacD_aldolase"/>
</dbReference>
<dbReference type="EC" id="4.1.2.40" evidence="6"/>
<dbReference type="SMART" id="SM01133">
    <property type="entry name" value="DeoC"/>
    <property type="match status" value="1"/>
</dbReference>
<dbReference type="RefSeq" id="WP_055738627.1">
    <property type="nucleotide sequence ID" value="NZ_JAAIWL010000006.1"/>
</dbReference>
<gene>
    <name evidence="6" type="primary">lacD</name>
    <name evidence="7" type="ORF">AN964_04920</name>
</gene>
<evidence type="ECO:0000256" key="2">
    <source>
        <dbReference type="ARBA" id="ARBA00005191"/>
    </source>
</evidence>
<dbReference type="NCBIfam" id="TIGR01232">
    <property type="entry name" value="lacD"/>
    <property type="match status" value="1"/>
</dbReference>